<protein>
    <recommendedName>
        <fullName evidence="3">DUF3575 domain-containing protein</fullName>
    </recommendedName>
</protein>
<dbReference type="EMBL" id="FNYA01000001">
    <property type="protein sequence ID" value="SEI43148.1"/>
    <property type="molecule type" value="Genomic_DNA"/>
</dbReference>
<dbReference type="RefSeq" id="WP_091307431.1">
    <property type="nucleotide sequence ID" value="NZ_CBCSJU010000001.1"/>
</dbReference>
<organism evidence="1 2">
    <name type="scientific">Flavobacterium terrigena</name>
    <dbReference type="NCBI Taxonomy" id="402734"/>
    <lineage>
        <taxon>Bacteria</taxon>
        <taxon>Pseudomonadati</taxon>
        <taxon>Bacteroidota</taxon>
        <taxon>Flavobacteriia</taxon>
        <taxon>Flavobacteriales</taxon>
        <taxon>Flavobacteriaceae</taxon>
        <taxon>Flavobacterium</taxon>
    </lineage>
</organism>
<accession>A0A1H6QHE3</accession>
<dbReference type="Proteomes" id="UP000199702">
    <property type="component" value="Unassembled WGS sequence"/>
</dbReference>
<dbReference type="OrthoDB" id="1198767at2"/>
<dbReference type="STRING" id="402734.SAMN05660918_0530"/>
<name>A0A1H6QHE3_9FLAO</name>
<proteinExistence type="predicted"/>
<keyword evidence="2" id="KW-1185">Reference proteome</keyword>
<dbReference type="AlphaFoldDB" id="A0A1H6QHE3"/>
<evidence type="ECO:0000313" key="1">
    <source>
        <dbReference type="EMBL" id="SEI43148.1"/>
    </source>
</evidence>
<gene>
    <name evidence="1" type="ORF">SAMN05660918_0530</name>
</gene>
<sequence length="218" mass="25532">MINKVFILFLLSTVFVFGQENQEKSQKEKFSITVSSTHLIDPWDGSSIRIGIEKPLNNFIINLEAGKYIANSWSIKPNIKGYILNPIVKFKVYTNDNGVTEYVGVDYLYKDFSHDTNDSIKINNVTINKDYRVSRKVHAVSLKYFQRKDFNKHFFYDFYVGLGIRFTSSQSDLTEEERYDILNDEYHGATQIENEINRTGKFFRPNIYCGVKFGYRIF</sequence>
<reference evidence="2" key="1">
    <citation type="submission" date="2016-10" db="EMBL/GenBank/DDBJ databases">
        <authorList>
            <person name="Varghese N."/>
            <person name="Submissions S."/>
        </authorList>
    </citation>
    <scope>NUCLEOTIDE SEQUENCE [LARGE SCALE GENOMIC DNA]</scope>
    <source>
        <strain evidence="2">DSM 17934</strain>
    </source>
</reference>
<evidence type="ECO:0000313" key="2">
    <source>
        <dbReference type="Proteomes" id="UP000199702"/>
    </source>
</evidence>
<evidence type="ECO:0008006" key="3">
    <source>
        <dbReference type="Google" id="ProtNLM"/>
    </source>
</evidence>